<dbReference type="AlphaFoldDB" id="A0A941W528"/>
<gene>
    <name evidence="1" type="ORF">MAG551_02599</name>
</gene>
<evidence type="ECO:0000313" key="1">
    <source>
        <dbReference type="EMBL" id="MBS1259527.1"/>
    </source>
</evidence>
<sequence>MQNIELPESAKYIFDFTEGADISEKLRNLVRGDLERRLKNCTGRIFEYEKKYGMAFGEFESDWQEGKVPDKHSHGVERDYMEWESLEDEHRELLHKMKKMKEDQ</sequence>
<dbReference type="Proteomes" id="UP000722750">
    <property type="component" value="Unassembled WGS sequence"/>
</dbReference>
<proteinExistence type="predicted"/>
<evidence type="ECO:0000313" key="2">
    <source>
        <dbReference type="Proteomes" id="UP000722750"/>
    </source>
</evidence>
<dbReference type="EMBL" id="JAANXD010000098">
    <property type="protein sequence ID" value="MBS1259527.1"/>
    <property type="molecule type" value="Genomic_DNA"/>
</dbReference>
<organism evidence="1 2">
    <name type="scientific">Candidatus Scalindua arabica</name>
    <dbReference type="NCBI Taxonomy" id="1127984"/>
    <lineage>
        <taxon>Bacteria</taxon>
        <taxon>Pseudomonadati</taxon>
        <taxon>Planctomycetota</taxon>
        <taxon>Candidatus Brocadiia</taxon>
        <taxon>Candidatus Brocadiales</taxon>
        <taxon>Candidatus Scalinduaceae</taxon>
        <taxon>Candidatus Scalindua</taxon>
    </lineage>
</organism>
<protein>
    <submittedName>
        <fullName evidence="1">Uncharacterized protein</fullName>
    </submittedName>
</protein>
<comment type="caution">
    <text evidence="1">The sequence shown here is derived from an EMBL/GenBank/DDBJ whole genome shotgun (WGS) entry which is preliminary data.</text>
</comment>
<reference evidence="1" key="1">
    <citation type="journal article" date="2021" name="ISME J.">
        <title>Fine-scale metabolic discontinuity in a stratified prokaryote microbiome of a Red Sea deep halocline.</title>
        <authorList>
            <person name="Michoud G."/>
            <person name="Ngugi D.K."/>
            <person name="Barozzi A."/>
            <person name="Merlino G."/>
            <person name="Calleja M.L."/>
            <person name="Delgado-Huertas A."/>
            <person name="Moran X.A.G."/>
            <person name="Daffonchio D."/>
        </authorList>
    </citation>
    <scope>NUCLEOTIDE SEQUENCE</scope>
    <source>
        <strain evidence="1">SuakinDeep_MAG55_1</strain>
    </source>
</reference>
<accession>A0A941W528</accession>
<name>A0A941W528_9BACT</name>